<comment type="subcellular location">
    <subcellularLocation>
        <location evidence="1">Cell outer membrane</location>
    </subcellularLocation>
</comment>
<name>A0A2A4FUU7_9SPHN</name>
<dbReference type="GO" id="GO:0015562">
    <property type="term" value="F:efflux transmembrane transporter activity"/>
    <property type="evidence" value="ECO:0007669"/>
    <property type="project" value="InterPro"/>
</dbReference>
<dbReference type="PANTHER" id="PTHR30026">
    <property type="entry name" value="OUTER MEMBRANE PROTEIN TOLC"/>
    <property type="match status" value="1"/>
</dbReference>
<proteinExistence type="inferred from homology"/>
<dbReference type="PANTHER" id="PTHR30026:SF22">
    <property type="entry name" value="OUTER MEMBRANE EFFLUX PROTEIN"/>
    <property type="match status" value="1"/>
</dbReference>
<evidence type="ECO:0000313" key="10">
    <source>
        <dbReference type="Proteomes" id="UP000218934"/>
    </source>
</evidence>
<accession>A0A2A4FUU7</accession>
<comment type="caution">
    <text evidence="9">The sequence shown here is derived from an EMBL/GenBank/DDBJ whole genome shotgun (WGS) entry which is preliminary data.</text>
</comment>
<keyword evidence="7" id="KW-0998">Cell outer membrane</keyword>
<dbReference type="GO" id="GO:1990281">
    <property type="term" value="C:efflux pump complex"/>
    <property type="evidence" value="ECO:0007669"/>
    <property type="project" value="TreeGrafter"/>
</dbReference>
<evidence type="ECO:0000256" key="1">
    <source>
        <dbReference type="ARBA" id="ARBA00004442"/>
    </source>
</evidence>
<keyword evidence="5" id="KW-0812">Transmembrane</keyword>
<keyword evidence="3" id="KW-0813">Transport</keyword>
<evidence type="ECO:0000256" key="4">
    <source>
        <dbReference type="ARBA" id="ARBA00022452"/>
    </source>
</evidence>
<feature type="signal peptide" evidence="8">
    <location>
        <begin position="1"/>
        <end position="26"/>
    </location>
</feature>
<dbReference type="Proteomes" id="UP000218934">
    <property type="component" value="Unassembled WGS sequence"/>
</dbReference>
<evidence type="ECO:0000256" key="6">
    <source>
        <dbReference type="ARBA" id="ARBA00023136"/>
    </source>
</evidence>
<keyword evidence="6" id="KW-0472">Membrane</keyword>
<feature type="chain" id="PRO_5012133065" evidence="8">
    <location>
        <begin position="27"/>
        <end position="423"/>
    </location>
</feature>
<dbReference type="RefSeq" id="WP_066963968.1">
    <property type="nucleotide sequence ID" value="NZ_CP023449.1"/>
</dbReference>
<dbReference type="AlphaFoldDB" id="A0A2A4FUU7"/>
<organism evidence="9 10">
    <name type="scientific">Rhizorhabdus dicambivorans</name>
    <dbReference type="NCBI Taxonomy" id="1850238"/>
    <lineage>
        <taxon>Bacteria</taxon>
        <taxon>Pseudomonadati</taxon>
        <taxon>Pseudomonadota</taxon>
        <taxon>Alphaproteobacteria</taxon>
        <taxon>Sphingomonadales</taxon>
        <taxon>Sphingomonadaceae</taxon>
        <taxon>Rhizorhabdus</taxon>
    </lineage>
</organism>
<dbReference type="InterPro" id="IPR003423">
    <property type="entry name" value="OMP_efflux"/>
</dbReference>
<dbReference type="KEGG" id="rdi:CMV14_05390"/>
<dbReference type="Gene3D" id="1.20.1600.10">
    <property type="entry name" value="Outer membrane efflux proteins (OEP)"/>
    <property type="match status" value="1"/>
</dbReference>
<dbReference type="SUPFAM" id="SSF56954">
    <property type="entry name" value="Outer membrane efflux proteins (OEP)"/>
    <property type="match status" value="1"/>
</dbReference>
<evidence type="ECO:0000313" key="9">
    <source>
        <dbReference type="EMBL" id="PCE41500.1"/>
    </source>
</evidence>
<comment type="similarity">
    <text evidence="2">Belongs to the outer membrane factor (OMF) (TC 1.B.17) family.</text>
</comment>
<dbReference type="GO" id="GO:0009279">
    <property type="term" value="C:cell outer membrane"/>
    <property type="evidence" value="ECO:0007669"/>
    <property type="project" value="UniProtKB-SubCell"/>
</dbReference>
<evidence type="ECO:0000256" key="2">
    <source>
        <dbReference type="ARBA" id="ARBA00007613"/>
    </source>
</evidence>
<dbReference type="GO" id="GO:0015288">
    <property type="term" value="F:porin activity"/>
    <property type="evidence" value="ECO:0007669"/>
    <property type="project" value="TreeGrafter"/>
</dbReference>
<evidence type="ECO:0000256" key="5">
    <source>
        <dbReference type="ARBA" id="ARBA00022692"/>
    </source>
</evidence>
<keyword evidence="8" id="KW-0732">Signal</keyword>
<gene>
    <name evidence="9" type="ORF">COO09_14495</name>
</gene>
<dbReference type="EMBL" id="NWUF01000014">
    <property type="protein sequence ID" value="PCE41500.1"/>
    <property type="molecule type" value="Genomic_DNA"/>
</dbReference>
<protein>
    <submittedName>
        <fullName evidence="9">Channel protein TolC</fullName>
    </submittedName>
</protein>
<sequence length="423" mass="44613">MRRPRRLARLALWLAAPLALHTVARATTLDQAIAAAIGHAPEIVIADAEADAAGARLDQARSGRLPTATLTGTIGYGRLNPQNFFGLGAANVTPRAAQATIEQPLFSGGSVSAGIDQARAGVVSAAAQKVASRNQLITAAVEGYGNVLAAADMVDLYSRLVSETAEIERQARLRFRAGESPSTDVAQAAARLAEARAGLSRAQGAQVSAQAHFNNLTGLAPTDLEPLPANPELPATLEEAMDVASHSNPLLVQAEAGLRAAQAVKRGARAEGLPTIGAFAEASTVRDQFFPDYRADSATVGIRARWQLFSGGRISGKIAEAGSEERAAEARLRAARMQIGEQIVSTFQEVRTMLLVEQAASDQARAAGEALESIRHEVRVGLKPQLDLLDAEREAIATQANRARARTDRAVAAYRLLSLLGRH</sequence>
<evidence type="ECO:0000256" key="3">
    <source>
        <dbReference type="ARBA" id="ARBA00022448"/>
    </source>
</evidence>
<keyword evidence="10" id="KW-1185">Reference proteome</keyword>
<dbReference type="InterPro" id="IPR051906">
    <property type="entry name" value="TolC-like"/>
</dbReference>
<evidence type="ECO:0000256" key="7">
    <source>
        <dbReference type="ARBA" id="ARBA00023237"/>
    </source>
</evidence>
<reference evidence="9 10" key="1">
    <citation type="submission" date="2017-09" db="EMBL/GenBank/DDBJ databases">
        <title>The Catabolism of 3,6-Dichlorosalicylic acid is Initiated by the Cytochrome P450 Monooxygenase DsmABC in Rhizorhabdus dicambivorans Ndbn-20.</title>
        <authorList>
            <person name="Na L."/>
        </authorList>
    </citation>
    <scope>NUCLEOTIDE SEQUENCE [LARGE SCALE GENOMIC DNA]</scope>
    <source>
        <strain evidence="9 10">Ndbn-20m</strain>
    </source>
</reference>
<evidence type="ECO:0000256" key="8">
    <source>
        <dbReference type="SAM" id="SignalP"/>
    </source>
</evidence>
<dbReference type="Pfam" id="PF02321">
    <property type="entry name" value="OEP"/>
    <property type="match status" value="2"/>
</dbReference>
<keyword evidence="4" id="KW-1134">Transmembrane beta strand</keyword>
<dbReference type="OrthoDB" id="7424012at2"/>